<dbReference type="EMBL" id="FOZG01000003">
    <property type="protein sequence ID" value="SFS09887.1"/>
    <property type="molecule type" value="Genomic_DNA"/>
</dbReference>
<dbReference type="SUPFAM" id="SSF46689">
    <property type="entry name" value="Homeodomain-like"/>
    <property type="match status" value="2"/>
</dbReference>
<keyword evidence="5" id="KW-1185">Reference proteome</keyword>
<dbReference type="Proteomes" id="UP000198824">
    <property type="component" value="Unassembled WGS sequence"/>
</dbReference>
<dbReference type="InterPro" id="IPR018060">
    <property type="entry name" value="HTH_AraC"/>
</dbReference>
<dbReference type="GO" id="GO:0043565">
    <property type="term" value="F:sequence-specific DNA binding"/>
    <property type="evidence" value="ECO:0007669"/>
    <property type="project" value="InterPro"/>
</dbReference>
<feature type="domain" description="HTH araC/xylS-type" evidence="3">
    <location>
        <begin position="149"/>
        <end position="247"/>
    </location>
</feature>
<dbReference type="PANTHER" id="PTHR47893:SF1">
    <property type="entry name" value="REGULATORY PROTEIN PCHR"/>
    <property type="match status" value="1"/>
</dbReference>
<evidence type="ECO:0000313" key="4">
    <source>
        <dbReference type="EMBL" id="SFS09887.1"/>
    </source>
</evidence>
<dbReference type="Gene3D" id="1.10.10.60">
    <property type="entry name" value="Homeodomain-like"/>
    <property type="match status" value="2"/>
</dbReference>
<evidence type="ECO:0000256" key="1">
    <source>
        <dbReference type="ARBA" id="ARBA00023015"/>
    </source>
</evidence>
<keyword evidence="2" id="KW-0804">Transcription</keyword>
<dbReference type="SMART" id="SM00342">
    <property type="entry name" value="HTH_ARAC"/>
    <property type="match status" value="1"/>
</dbReference>
<dbReference type="Pfam" id="PF12833">
    <property type="entry name" value="HTH_18"/>
    <property type="match status" value="1"/>
</dbReference>
<dbReference type="GO" id="GO:0003700">
    <property type="term" value="F:DNA-binding transcription factor activity"/>
    <property type="evidence" value="ECO:0007669"/>
    <property type="project" value="InterPro"/>
</dbReference>
<dbReference type="PROSITE" id="PS01124">
    <property type="entry name" value="HTH_ARAC_FAMILY_2"/>
    <property type="match status" value="1"/>
</dbReference>
<dbReference type="RefSeq" id="WP_242653540.1">
    <property type="nucleotide sequence ID" value="NZ_FOZG01000003.1"/>
</dbReference>
<proteinExistence type="predicted"/>
<gene>
    <name evidence="4" type="ORF">SAMN05192580_3340</name>
</gene>
<dbReference type="AlphaFoldDB" id="A0A1I6M2D7"/>
<keyword evidence="1" id="KW-0805">Transcription regulation</keyword>
<evidence type="ECO:0000313" key="5">
    <source>
        <dbReference type="Proteomes" id="UP000198824"/>
    </source>
</evidence>
<keyword evidence="4" id="KW-0675">Receptor</keyword>
<dbReference type="InterPro" id="IPR009057">
    <property type="entry name" value="Homeodomain-like_sf"/>
</dbReference>
<reference evidence="4 5" key="1">
    <citation type="submission" date="2016-10" db="EMBL/GenBank/DDBJ databases">
        <authorList>
            <person name="de Groot N.N."/>
        </authorList>
    </citation>
    <scope>NUCLEOTIDE SEQUENCE [LARGE SCALE GENOMIC DNA]</scope>
    <source>
        <strain evidence="4 5">S5-249</strain>
    </source>
</reference>
<evidence type="ECO:0000259" key="3">
    <source>
        <dbReference type="PROSITE" id="PS01124"/>
    </source>
</evidence>
<evidence type="ECO:0000256" key="2">
    <source>
        <dbReference type="ARBA" id="ARBA00023163"/>
    </source>
</evidence>
<protein>
    <submittedName>
        <fullName evidence="4">AraC family transcriptional regulator, transcriptional activator of the genes for pyochelin and ferripyochelin receptors</fullName>
    </submittedName>
</protein>
<organism evidence="4 5">
    <name type="scientific">Sphingomonas jatrophae</name>
    <dbReference type="NCBI Taxonomy" id="1166337"/>
    <lineage>
        <taxon>Bacteria</taxon>
        <taxon>Pseudomonadati</taxon>
        <taxon>Pseudomonadota</taxon>
        <taxon>Alphaproteobacteria</taxon>
        <taxon>Sphingomonadales</taxon>
        <taxon>Sphingomonadaceae</taxon>
        <taxon>Sphingomonas</taxon>
    </lineage>
</organism>
<dbReference type="PANTHER" id="PTHR47893">
    <property type="entry name" value="REGULATORY PROTEIN PCHR"/>
    <property type="match status" value="1"/>
</dbReference>
<dbReference type="STRING" id="1166337.SAMN05192580_3340"/>
<dbReference type="InterPro" id="IPR053142">
    <property type="entry name" value="PchR_regulatory_protein"/>
</dbReference>
<sequence length="249" mass="27297">MDKQRIEVSAEMLSFVGPGAVATDWPAGWLLLLFDGLHTPAPARAATAHLCDADELAAADLVLAVNPAACERLGGRMIDAGRRWYLPSDLRAVGLAITDCDLPEPARATLRLAKSIELFVALLTRVVADQLVGADEAGELREGDAMRILAARRLIDENWREKLTLDEIARTCGVNRAKLTRGFRLMFNCSIADALAENRLNRARHMLRETDLAISLIGYACGYQNNASFTRAFSRRFGMPPSHIRQVAA</sequence>
<name>A0A1I6M2D7_9SPHN</name>
<accession>A0A1I6M2D7</accession>